<dbReference type="PANTHER" id="PTHR12483">
    <property type="entry name" value="SOLUTE CARRIER FAMILY 31 COPPER TRANSPORTERS"/>
    <property type="match status" value="1"/>
</dbReference>
<evidence type="ECO:0000256" key="4">
    <source>
        <dbReference type="ARBA" id="ARBA00023136"/>
    </source>
</evidence>
<evidence type="ECO:0008006" key="11">
    <source>
        <dbReference type="Google" id="ProtNLM"/>
    </source>
</evidence>
<gene>
    <name evidence="9" type="ORF">Pmar_PMAR018641</name>
</gene>
<keyword evidence="2 7" id="KW-0812">Transmembrane</keyword>
<evidence type="ECO:0000256" key="3">
    <source>
        <dbReference type="ARBA" id="ARBA00022989"/>
    </source>
</evidence>
<accession>C5L0D8</accession>
<dbReference type="Pfam" id="PF04145">
    <property type="entry name" value="Ctr"/>
    <property type="match status" value="1"/>
</dbReference>
<feature type="compositionally biased region" description="Low complexity" evidence="6">
    <location>
        <begin position="525"/>
        <end position="538"/>
    </location>
</feature>
<evidence type="ECO:0000313" key="10">
    <source>
        <dbReference type="Proteomes" id="UP000007800"/>
    </source>
</evidence>
<dbReference type="GO" id="GO:0005886">
    <property type="term" value="C:plasma membrane"/>
    <property type="evidence" value="ECO:0007669"/>
    <property type="project" value="TreeGrafter"/>
</dbReference>
<dbReference type="SUPFAM" id="SSF161270">
    <property type="entry name" value="PspA lactotransferrin-binding region"/>
    <property type="match status" value="1"/>
</dbReference>
<feature type="transmembrane region" description="Helical" evidence="7">
    <location>
        <begin position="433"/>
        <end position="456"/>
    </location>
</feature>
<keyword evidence="10" id="KW-1185">Reference proteome</keyword>
<feature type="region of interest" description="Disordered" evidence="6">
    <location>
        <begin position="525"/>
        <end position="594"/>
    </location>
</feature>
<feature type="signal peptide" evidence="8">
    <location>
        <begin position="1"/>
        <end position="19"/>
    </location>
</feature>
<dbReference type="Proteomes" id="UP000007800">
    <property type="component" value="Unassembled WGS sequence"/>
</dbReference>
<feature type="region of interest" description="Disordered" evidence="6">
    <location>
        <begin position="873"/>
        <end position="892"/>
    </location>
</feature>
<evidence type="ECO:0000256" key="1">
    <source>
        <dbReference type="ARBA" id="ARBA00004141"/>
    </source>
</evidence>
<dbReference type="GO" id="GO:0005375">
    <property type="term" value="F:copper ion transmembrane transporter activity"/>
    <property type="evidence" value="ECO:0007669"/>
    <property type="project" value="InterPro"/>
</dbReference>
<dbReference type="InterPro" id="IPR007274">
    <property type="entry name" value="Cop_transporter"/>
</dbReference>
<keyword evidence="5" id="KW-0175">Coiled coil</keyword>
<evidence type="ECO:0000256" key="5">
    <source>
        <dbReference type="SAM" id="Coils"/>
    </source>
</evidence>
<keyword evidence="4 7" id="KW-0472">Membrane</keyword>
<dbReference type="GeneID" id="9038181"/>
<dbReference type="EMBL" id="GG677981">
    <property type="protein sequence ID" value="EER09996.1"/>
    <property type="molecule type" value="Genomic_DNA"/>
</dbReference>
<dbReference type="OrthoDB" id="445605at2759"/>
<keyword evidence="3 7" id="KW-1133">Transmembrane helix</keyword>
<feature type="compositionally biased region" description="Low complexity" evidence="6">
    <location>
        <begin position="553"/>
        <end position="563"/>
    </location>
</feature>
<evidence type="ECO:0000256" key="6">
    <source>
        <dbReference type="SAM" id="MobiDB-lite"/>
    </source>
</evidence>
<sequence length="1180" mass="129639">MFHAALLPLLGAAVITVQAEVSLKFGSISEHGRDIVDTARERGHFTITGLPIEFLTARAHLSHALVNDCNESVFGFSDETKRTLALYAGEASQVPSCLSMPDVRSVDELMRTVTHSLARLLDETLFLGVTDTAVTLEGGQRLSTVSEIVSVDGGRHHLDHWNVYSVPEDATASRGVQVEMHADMGLFLLLSLPPGDRSLQFEEGVVSIPDDGDALVVIFGEALKSWMASTVDIMAARHRVAIPVSNGSQPRVVFGRMMMAPPTALNSAGVSYQQFFMAPQAFQSRRMLSQCAAGQVYCWLRCMTPPEGCPAENAVCWDFRKMDLCDMTPGKMQPDCALRCPAGIVTAGEFAKDEPFCEGSTDMVMSGLQFLWSRNRHCIILFFPFIVLDSPLKFFLGMIAVFCIGVLAEGALRLRKGVENALGPRRSSARGKLILIVLFSINLILAYMAMLVAMTYSGELFLTVILGVAVGRILPTSDEPTGYRIDEADPCCAAISSNDMDPPLMVEPAGSYVMGQYTPVGASAAGSNMSSVNNVSQQQHHHTANHLSPRPSQFVQQQQQLPQYTNAAGSAPSHQHTPLQNTNNSMGQPPRVQVVNQRATVTRRGERMHPYLACIQIESPGRVQQHTGPTQAEVDKIHTELVALGEKLQATTEKLREKEEASYIHGGTLEGRKLSAELDNYKVSEGHFKAALSKLRTENESLVSAAAASRAPDPKIADLTKHDLEETMGTLRETKQQLASLKAHLEQQSQLVTQEQTMLVSETEAQRGHIAKLEQALQEAAQENEMLQVELNSTTTDRSELKRIHEQLRNTEKERDAAVTARDAVVDRESALRLDLEAARKEARQALQRAELAEVKAEGRVYKEDVIKTSNLSHLKQNTDGSGSDGGESSAAAMVRKNRELEGLQEQLETARDEIAHMQEERAELKRARREAEEKLENINITVTEATSKNKIVSKLHAEVSDLKREIARLQEELARCKEMPRKKENRSTDFNVGSSVKSKYLSVAGPADTNATLNDLEVGRYSKISGSPFAESPMPHKAQRAFPSESTLMKSPVSAKKLGGRDSSGGRKSKESPVKIVRARGLLNNLTESDPIVSKALVDHRETDGLSKEECYGLIEKLLTNHEIPVRVKKVTCTQVGDRHQWQAELSAQVFRTIVDAVSQPPPTNLPSSLVLDYCKKVK</sequence>
<feature type="compositionally biased region" description="Polar residues" evidence="6">
    <location>
        <begin position="564"/>
        <end position="587"/>
    </location>
</feature>
<dbReference type="InParanoid" id="C5L0D8"/>
<reference evidence="9 10" key="1">
    <citation type="submission" date="2008-07" db="EMBL/GenBank/DDBJ databases">
        <authorList>
            <person name="El-Sayed N."/>
            <person name="Caler E."/>
            <person name="Inman J."/>
            <person name="Amedeo P."/>
            <person name="Hass B."/>
            <person name="Wortman J."/>
        </authorList>
    </citation>
    <scope>NUCLEOTIDE SEQUENCE [LARGE SCALE GENOMIC DNA]</scope>
    <source>
        <strain evidence="10">ATCC 50983 / TXsc</strain>
    </source>
</reference>
<feature type="compositionally biased region" description="Basic and acidic residues" evidence="6">
    <location>
        <begin position="1065"/>
        <end position="1074"/>
    </location>
</feature>
<organism evidence="10">
    <name type="scientific">Perkinsus marinus (strain ATCC 50983 / TXsc)</name>
    <dbReference type="NCBI Taxonomy" id="423536"/>
    <lineage>
        <taxon>Eukaryota</taxon>
        <taxon>Sar</taxon>
        <taxon>Alveolata</taxon>
        <taxon>Perkinsozoa</taxon>
        <taxon>Perkinsea</taxon>
        <taxon>Perkinsida</taxon>
        <taxon>Perkinsidae</taxon>
        <taxon>Perkinsus</taxon>
    </lineage>
</organism>
<comment type="subcellular location">
    <subcellularLocation>
        <location evidence="1">Membrane</location>
        <topology evidence="1">Multi-pass membrane protein</topology>
    </subcellularLocation>
</comment>
<dbReference type="AlphaFoldDB" id="C5L0D8"/>
<feature type="transmembrane region" description="Helical" evidence="7">
    <location>
        <begin position="394"/>
        <end position="412"/>
    </location>
</feature>
<name>C5L0D8_PERM5</name>
<feature type="coiled-coil region" evidence="5">
    <location>
        <begin position="724"/>
        <end position="860"/>
    </location>
</feature>
<feature type="chain" id="PRO_5005668303" description="Fe2OG dioxygenase domain-containing protein" evidence="8">
    <location>
        <begin position="20"/>
        <end position="1180"/>
    </location>
</feature>
<evidence type="ECO:0000313" key="9">
    <source>
        <dbReference type="EMBL" id="EER09996.1"/>
    </source>
</evidence>
<keyword evidence="8" id="KW-0732">Signal</keyword>
<evidence type="ECO:0000256" key="7">
    <source>
        <dbReference type="SAM" id="Phobius"/>
    </source>
</evidence>
<feature type="region of interest" description="Disordered" evidence="6">
    <location>
        <begin position="1027"/>
        <end position="1074"/>
    </location>
</feature>
<evidence type="ECO:0000256" key="2">
    <source>
        <dbReference type="ARBA" id="ARBA00022692"/>
    </source>
</evidence>
<feature type="coiled-coil region" evidence="5">
    <location>
        <begin position="894"/>
        <end position="980"/>
    </location>
</feature>
<evidence type="ECO:0000256" key="8">
    <source>
        <dbReference type="SAM" id="SignalP"/>
    </source>
</evidence>
<dbReference type="RefSeq" id="XP_002778201.1">
    <property type="nucleotide sequence ID" value="XM_002778155.1"/>
</dbReference>
<dbReference type="PANTHER" id="PTHR12483:SF27">
    <property type="entry name" value="COPPER TRANSPORT PROTEIN CTR1"/>
    <property type="match status" value="1"/>
</dbReference>
<protein>
    <recommendedName>
        <fullName evidence="11">Fe2OG dioxygenase domain-containing protein</fullName>
    </recommendedName>
</protein>
<proteinExistence type="predicted"/>